<organism evidence="3 4">
    <name type="scientific">Ectobacillus ponti</name>
    <dbReference type="NCBI Taxonomy" id="2961894"/>
    <lineage>
        <taxon>Bacteria</taxon>
        <taxon>Bacillati</taxon>
        <taxon>Bacillota</taxon>
        <taxon>Bacilli</taxon>
        <taxon>Bacillales</taxon>
        <taxon>Bacillaceae</taxon>
        <taxon>Ectobacillus</taxon>
    </lineage>
</organism>
<protein>
    <submittedName>
        <fullName evidence="3">Small acid-soluble spore protein P</fullName>
    </submittedName>
</protein>
<evidence type="ECO:0000256" key="2">
    <source>
        <dbReference type="SAM" id="MobiDB-lite"/>
    </source>
</evidence>
<keyword evidence="4" id="KW-1185">Reference proteome</keyword>
<dbReference type="AlphaFoldDB" id="A0AA41X565"/>
<evidence type="ECO:0000313" key="4">
    <source>
        <dbReference type="Proteomes" id="UP001156102"/>
    </source>
</evidence>
<comment type="caution">
    <text evidence="3">The sequence shown here is derived from an EMBL/GenBank/DDBJ whole genome shotgun (WGS) entry which is preliminary data.</text>
</comment>
<proteinExistence type="predicted"/>
<dbReference type="Pfam" id="PF08179">
    <property type="entry name" value="SspP"/>
    <property type="match status" value="1"/>
</dbReference>
<sequence>MERNNGKSIRRNSPKNEHGPGQPDPMPGSHKVKNQQHSRQKHGAHHDQ</sequence>
<gene>
    <name evidence="3" type="ORF">NK662_11300</name>
</gene>
<accession>A0AA41X565</accession>
<feature type="region of interest" description="Disordered" evidence="2">
    <location>
        <begin position="1"/>
        <end position="48"/>
    </location>
</feature>
<dbReference type="EMBL" id="JANCLT010000005">
    <property type="protein sequence ID" value="MCP8969126.1"/>
    <property type="molecule type" value="Genomic_DNA"/>
</dbReference>
<reference evidence="3" key="1">
    <citation type="submission" date="2022-07" db="EMBL/GenBank/DDBJ databases">
        <authorList>
            <person name="Li W.-J."/>
            <person name="Deng Q.-Q."/>
        </authorList>
    </citation>
    <scope>NUCLEOTIDE SEQUENCE</scope>
    <source>
        <strain evidence="3">SYSU M60031</strain>
    </source>
</reference>
<dbReference type="Proteomes" id="UP001156102">
    <property type="component" value="Unassembled WGS sequence"/>
</dbReference>
<keyword evidence="1" id="KW-0749">Sporulation</keyword>
<dbReference type="GO" id="GO:0030435">
    <property type="term" value="P:sporulation resulting in formation of a cellular spore"/>
    <property type="evidence" value="ECO:0007669"/>
    <property type="project" value="UniProtKB-KW"/>
</dbReference>
<evidence type="ECO:0000313" key="3">
    <source>
        <dbReference type="EMBL" id="MCP8969126.1"/>
    </source>
</evidence>
<name>A0AA41X565_9BACI</name>
<dbReference type="InterPro" id="IPR012614">
    <property type="entry name" value="SASP_SspP"/>
</dbReference>
<feature type="compositionally biased region" description="Basic residues" evidence="2">
    <location>
        <begin position="30"/>
        <end position="48"/>
    </location>
</feature>
<dbReference type="RefSeq" id="WP_254759042.1">
    <property type="nucleotide sequence ID" value="NZ_JANCLT010000005.1"/>
</dbReference>
<evidence type="ECO:0000256" key="1">
    <source>
        <dbReference type="ARBA" id="ARBA00022969"/>
    </source>
</evidence>